<accession>A0A0J1GSZ7</accession>
<evidence type="ECO:0000313" key="1">
    <source>
        <dbReference type="EMBL" id="KLV02850.1"/>
    </source>
</evidence>
<organism evidence="1 2">
    <name type="scientific">Photobacterium aquae</name>
    <dbReference type="NCBI Taxonomy" id="1195763"/>
    <lineage>
        <taxon>Bacteria</taxon>
        <taxon>Pseudomonadati</taxon>
        <taxon>Pseudomonadota</taxon>
        <taxon>Gammaproteobacteria</taxon>
        <taxon>Vibrionales</taxon>
        <taxon>Vibrionaceae</taxon>
        <taxon>Photobacterium</taxon>
    </lineage>
</organism>
<proteinExistence type="predicted"/>
<dbReference type="PATRIC" id="fig|1195763.3.peg.4504"/>
<dbReference type="AlphaFoldDB" id="A0A0J1GSZ7"/>
<protein>
    <submittedName>
        <fullName evidence="1">Uncharacterized protein</fullName>
    </submittedName>
</protein>
<name>A0A0J1GSZ7_9GAMM</name>
<reference evidence="1 2" key="1">
    <citation type="submission" date="2015-05" db="EMBL/GenBank/DDBJ databases">
        <title>Photobacterium galathea sp. nov.</title>
        <authorList>
            <person name="Machado H."/>
            <person name="Gram L."/>
        </authorList>
    </citation>
    <scope>NUCLEOTIDE SEQUENCE [LARGE SCALE GENOMIC DNA]</scope>
    <source>
        <strain evidence="1 2">CGMCC 1.12159</strain>
    </source>
</reference>
<dbReference type="Proteomes" id="UP000036097">
    <property type="component" value="Unassembled WGS sequence"/>
</dbReference>
<keyword evidence="2" id="KW-1185">Reference proteome</keyword>
<gene>
    <name evidence="1" type="ORF">ABT56_20990</name>
</gene>
<comment type="caution">
    <text evidence="1">The sequence shown here is derived from an EMBL/GenBank/DDBJ whole genome shotgun (WGS) entry which is preliminary data.</text>
</comment>
<evidence type="ECO:0000313" key="2">
    <source>
        <dbReference type="Proteomes" id="UP000036097"/>
    </source>
</evidence>
<dbReference type="EMBL" id="LDOT01000042">
    <property type="protein sequence ID" value="KLV02850.1"/>
    <property type="molecule type" value="Genomic_DNA"/>
</dbReference>
<sequence length="60" mass="6596">MIHGDRAAITNIGNKTDRLSLCCKGLVERSGLKRAIVALAAKNARIWSLLRNDTEYQVAV</sequence>